<dbReference type="AlphaFoldDB" id="A0A6G1JVL4"/>
<dbReference type="Proteomes" id="UP000799428">
    <property type="component" value="Unassembled WGS sequence"/>
</dbReference>
<protein>
    <submittedName>
        <fullName evidence="1">Uncharacterized protein</fullName>
    </submittedName>
</protein>
<evidence type="ECO:0000313" key="1">
    <source>
        <dbReference type="EMBL" id="KAF2704207.1"/>
    </source>
</evidence>
<gene>
    <name evidence="1" type="ORF">K504DRAFT_160135</name>
</gene>
<name>A0A6G1JVL4_9PLEO</name>
<accession>A0A6G1JVL4</accession>
<keyword evidence="2" id="KW-1185">Reference proteome</keyword>
<sequence length="123" mass="14072">MLGRLLAYFFSLIYTSGYCYRRCLSSLSYAMEGRLTWCGDTEWLKAERTKEMSTWPRRIPYNIVTWMRIIPISQSNAFIMSCVRSHRVTFIGEPRGSSRPSGGGSTPSKVFQVSFPASIDAFF</sequence>
<organism evidence="1 2">
    <name type="scientific">Pleomassaria siparia CBS 279.74</name>
    <dbReference type="NCBI Taxonomy" id="1314801"/>
    <lineage>
        <taxon>Eukaryota</taxon>
        <taxon>Fungi</taxon>
        <taxon>Dikarya</taxon>
        <taxon>Ascomycota</taxon>
        <taxon>Pezizomycotina</taxon>
        <taxon>Dothideomycetes</taxon>
        <taxon>Pleosporomycetidae</taxon>
        <taxon>Pleosporales</taxon>
        <taxon>Pleomassariaceae</taxon>
        <taxon>Pleomassaria</taxon>
    </lineage>
</organism>
<reference evidence="1" key="1">
    <citation type="journal article" date="2020" name="Stud. Mycol.">
        <title>101 Dothideomycetes genomes: a test case for predicting lifestyles and emergence of pathogens.</title>
        <authorList>
            <person name="Haridas S."/>
            <person name="Albert R."/>
            <person name="Binder M."/>
            <person name="Bloem J."/>
            <person name="Labutti K."/>
            <person name="Salamov A."/>
            <person name="Andreopoulos B."/>
            <person name="Baker S."/>
            <person name="Barry K."/>
            <person name="Bills G."/>
            <person name="Bluhm B."/>
            <person name="Cannon C."/>
            <person name="Castanera R."/>
            <person name="Culley D."/>
            <person name="Daum C."/>
            <person name="Ezra D."/>
            <person name="Gonzalez J."/>
            <person name="Henrissat B."/>
            <person name="Kuo A."/>
            <person name="Liang C."/>
            <person name="Lipzen A."/>
            <person name="Lutzoni F."/>
            <person name="Magnuson J."/>
            <person name="Mondo S."/>
            <person name="Nolan M."/>
            <person name="Ohm R."/>
            <person name="Pangilinan J."/>
            <person name="Park H.-J."/>
            <person name="Ramirez L."/>
            <person name="Alfaro M."/>
            <person name="Sun H."/>
            <person name="Tritt A."/>
            <person name="Yoshinaga Y."/>
            <person name="Zwiers L.-H."/>
            <person name="Turgeon B."/>
            <person name="Goodwin S."/>
            <person name="Spatafora J."/>
            <person name="Crous P."/>
            <person name="Grigoriev I."/>
        </authorList>
    </citation>
    <scope>NUCLEOTIDE SEQUENCE</scope>
    <source>
        <strain evidence="1">CBS 279.74</strain>
    </source>
</reference>
<dbReference type="EMBL" id="MU005783">
    <property type="protein sequence ID" value="KAF2704207.1"/>
    <property type="molecule type" value="Genomic_DNA"/>
</dbReference>
<proteinExistence type="predicted"/>
<evidence type="ECO:0000313" key="2">
    <source>
        <dbReference type="Proteomes" id="UP000799428"/>
    </source>
</evidence>